<keyword evidence="3" id="KW-1185">Reference proteome</keyword>
<organism evidence="2 3">
    <name type="scientific">Flammeovirga kamogawensis</name>
    <dbReference type="NCBI Taxonomy" id="373891"/>
    <lineage>
        <taxon>Bacteria</taxon>
        <taxon>Pseudomonadati</taxon>
        <taxon>Bacteroidota</taxon>
        <taxon>Cytophagia</taxon>
        <taxon>Cytophagales</taxon>
        <taxon>Flammeovirgaceae</taxon>
        <taxon>Flammeovirga</taxon>
    </lineage>
</organism>
<evidence type="ECO:0000313" key="3">
    <source>
        <dbReference type="Proteomes" id="UP000682802"/>
    </source>
</evidence>
<sequence>MKAKLLFFFIGLFFCVGAHHFMSAKNKVNKNNESKLGAIQLHNAIDTLTITK</sequence>
<evidence type="ECO:0000256" key="1">
    <source>
        <dbReference type="SAM" id="SignalP"/>
    </source>
</evidence>
<name>A0ABX8GX78_9BACT</name>
<dbReference type="RefSeq" id="WP_158631157.1">
    <property type="nucleotide sequence ID" value="NZ_CP076128.1"/>
</dbReference>
<proteinExistence type="predicted"/>
<feature type="signal peptide" evidence="1">
    <location>
        <begin position="1"/>
        <end position="20"/>
    </location>
</feature>
<gene>
    <name evidence="2" type="ORF">KM029_04560</name>
</gene>
<reference evidence="2 3" key="1">
    <citation type="submission" date="2021-05" db="EMBL/GenBank/DDBJ databases">
        <title>Comparative genomic studies on the polysaccharide-degrading batcterial strains of the Flammeovirga genus.</title>
        <authorList>
            <person name="Zewei F."/>
            <person name="Zheng Z."/>
            <person name="Yu L."/>
            <person name="Ruyue G."/>
            <person name="Yanhong M."/>
            <person name="Yuanyuan C."/>
            <person name="Jingyan G."/>
            <person name="Wenjun H."/>
        </authorList>
    </citation>
    <scope>NUCLEOTIDE SEQUENCE [LARGE SCALE GENOMIC DNA]</scope>
    <source>
        <strain evidence="2 3">YS10</strain>
    </source>
</reference>
<keyword evidence="1" id="KW-0732">Signal</keyword>
<evidence type="ECO:0000313" key="2">
    <source>
        <dbReference type="EMBL" id="QWG08214.1"/>
    </source>
</evidence>
<dbReference type="Proteomes" id="UP000682802">
    <property type="component" value="Chromosome 1"/>
</dbReference>
<accession>A0ABX8GX78</accession>
<feature type="chain" id="PRO_5046130679" evidence="1">
    <location>
        <begin position="21"/>
        <end position="52"/>
    </location>
</feature>
<dbReference type="EMBL" id="CP076128">
    <property type="protein sequence ID" value="QWG08214.1"/>
    <property type="molecule type" value="Genomic_DNA"/>
</dbReference>
<protein>
    <submittedName>
        <fullName evidence="2">Uncharacterized protein</fullName>
    </submittedName>
</protein>